<sequence>MYGLFVSYRTHSLILYKDLPRTMPFDILPHLPLLTVTVIRFVLVTSVSLHILLTKRNTSSAIGWIGTCVMMPALGTILYLMFGINRVRRLAKKLVSGRSIHRFQATQNSSWNRDLDGQFAPLALMVGKLTSRPLVGGNSISCLHDGDGAYPHMLAAIDAAEKSILLCSYIFRNDTIGGEFIEKLTTAQKRGVQVRVLVDGIGSGYFISGVYRRLRRVGIPCARFMHSMLPWRMPFLNLRNHRKILVVDGKIGFMGGLNIADENLISRKPKNPVSDTHFKLEGPIVRQLAEAMAWDWYFATEEELDGDIYFQEHEGEGQSIARIVTAGPDTDLEKIEYTMLQAITLARKQVRLMTPYFLPGSRLLSELALAALRGVQVDVIIPLKSNHPPLDWACSANISPLLDAGVRVWLVNPPFNHSKLMVVDRAWSCVGSSNLDIRSLRLNFEINMETYDVTLAGILDDFMIRHRNKRLTHHDLDKRHSLTKIRDAAARLFMPYL</sequence>
<dbReference type="Pfam" id="PF13396">
    <property type="entry name" value="PLDc_N"/>
    <property type="match status" value="1"/>
</dbReference>
<evidence type="ECO:0000256" key="3">
    <source>
        <dbReference type="ARBA" id="ARBA00004651"/>
    </source>
</evidence>
<keyword evidence="19" id="KW-1185">Reference proteome</keyword>
<dbReference type="InterPro" id="IPR022924">
    <property type="entry name" value="Cardiolipin_synthase"/>
</dbReference>
<feature type="transmembrane region" description="Helical" evidence="16">
    <location>
        <begin position="27"/>
        <end position="49"/>
    </location>
</feature>
<evidence type="ECO:0000259" key="17">
    <source>
        <dbReference type="PROSITE" id="PS50035"/>
    </source>
</evidence>
<keyword evidence="11" id="KW-0443">Lipid metabolism</keyword>
<evidence type="ECO:0000256" key="15">
    <source>
        <dbReference type="NCBIfam" id="TIGR04265"/>
    </source>
</evidence>
<keyword evidence="10 16" id="KW-1133">Transmembrane helix</keyword>
<dbReference type="InterPro" id="IPR025202">
    <property type="entry name" value="PLD-like_dom"/>
</dbReference>
<evidence type="ECO:0000256" key="8">
    <source>
        <dbReference type="ARBA" id="ARBA00022692"/>
    </source>
</evidence>
<evidence type="ECO:0000256" key="6">
    <source>
        <dbReference type="ARBA" id="ARBA00022525"/>
    </source>
</evidence>
<keyword evidence="12 16" id="KW-0472">Membrane</keyword>
<evidence type="ECO:0000256" key="5">
    <source>
        <dbReference type="ARBA" id="ARBA00022516"/>
    </source>
</evidence>
<name>A0A094YH64_9PROT</name>
<comment type="function">
    <text evidence="1">Could be a virulence factor.</text>
</comment>
<keyword evidence="6" id="KW-0964">Secreted</keyword>
<keyword evidence="7 18" id="KW-0808">Transferase</keyword>
<evidence type="ECO:0000256" key="16">
    <source>
        <dbReference type="SAM" id="Phobius"/>
    </source>
</evidence>
<dbReference type="CDD" id="cd09157">
    <property type="entry name" value="PLDc_CLS_unchar2_1"/>
    <property type="match status" value="1"/>
</dbReference>
<dbReference type="PANTHER" id="PTHR21248">
    <property type="entry name" value="CARDIOLIPIN SYNTHASE"/>
    <property type="match status" value="1"/>
</dbReference>
<keyword evidence="8 16" id="KW-0812">Transmembrane</keyword>
<dbReference type="InterPro" id="IPR001736">
    <property type="entry name" value="PLipase_D/transphosphatidylase"/>
</dbReference>
<dbReference type="NCBIfam" id="TIGR04265">
    <property type="entry name" value="bac_cardiolipin"/>
    <property type="match status" value="1"/>
</dbReference>
<feature type="domain" description="PLD phosphodiesterase" evidence="17">
    <location>
        <begin position="412"/>
        <end position="439"/>
    </location>
</feature>
<feature type="domain" description="PLD phosphodiesterase" evidence="17">
    <location>
        <begin position="236"/>
        <end position="263"/>
    </location>
</feature>
<evidence type="ECO:0000313" key="18">
    <source>
        <dbReference type="EMBL" id="KGB21370.1"/>
    </source>
</evidence>
<dbReference type="PROSITE" id="PS50035">
    <property type="entry name" value="PLD"/>
    <property type="match status" value="2"/>
</dbReference>
<evidence type="ECO:0000256" key="12">
    <source>
        <dbReference type="ARBA" id="ARBA00023136"/>
    </source>
</evidence>
<comment type="caution">
    <text evidence="18">The sequence shown here is derived from an EMBL/GenBank/DDBJ whole genome shotgun (WGS) entry which is preliminary data.</text>
</comment>
<keyword evidence="9" id="KW-0677">Repeat</keyword>
<evidence type="ECO:0000256" key="10">
    <source>
        <dbReference type="ARBA" id="ARBA00022989"/>
    </source>
</evidence>
<evidence type="ECO:0000256" key="14">
    <source>
        <dbReference type="ARBA" id="ARBA00023264"/>
    </source>
</evidence>
<gene>
    <name evidence="18" type="ORF">AtDm6_3006</name>
</gene>
<keyword evidence="14" id="KW-1208">Phospholipid metabolism</keyword>
<dbReference type="InterPro" id="IPR027379">
    <property type="entry name" value="CLS_N"/>
</dbReference>
<dbReference type="GO" id="GO:0005886">
    <property type="term" value="C:plasma membrane"/>
    <property type="evidence" value="ECO:0007669"/>
    <property type="project" value="UniProtKB-SubCell"/>
</dbReference>
<dbReference type="STRING" id="104102.AtDm6_3006"/>
<evidence type="ECO:0000256" key="1">
    <source>
        <dbReference type="ARBA" id="ARBA00003145"/>
    </source>
</evidence>
<evidence type="ECO:0000256" key="9">
    <source>
        <dbReference type="ARBA" id="ARBA00022737"/>
    </source>
</evidence>
<evidence type="ECO:0000256" key="4">
    <source>
        <dbReference type="ARBA" id="ARBA00022475"/>
    </source>
</evidence>
<comment type="subcellular location">
    <subcellularLocation>
        <location evidence="3">Cell membrane</location>
        <topology evidence="3">Multi-pass membrane protein</topology>
    </subcellularLocation>
    <subcellularLocation>
        <location evidence="2">Secreted</location>
    </subcellularLocation>
</comment>
<dbReference type="EMBL" id="JOKM01000102">
    <property type="protein sequence ID" value="KGB21370.1"/>
    <property type="molecule type" value="Genomic_DNA"/>
</dbReference>
<dbReference type="Pfam" id="PF13091">
    <property type="entry name" value="PLDc_2"/>
    <property type="match status" value="2"/>
</dbReference>
<evidence type="ECO:0000256" key="2">
    <source>
        <dbReference type="ARBA" id="ARBA00004613"/>
    </source>
</evidence>
<evidence type="ECO:0000256" key="13">
    <source>
        <dbReference type="ARBA" id="ARBA00023209"/>
    </source>
</evidence>
<dbReference type="Gene3D" id="3.30.870.10">
    <property type="entry name" value="Endonuclease Chain A"/>
    <property type="match status" value="2"/>
</dbReference>
<dbReference type="AlphaFoldDB" id="A0A094YH64"/>
<evidence type="ECO:0000313" key="19">
    <source>
        <dbReference type="Proteomes" id="UP000029448"/>
    </source>
</evidence>
<dbReference type="GO" id="GO:0005576">
    <property type="term" value="C:extracellular region"/>
    <property type="evidence" value="ECO:0007669"/>
    <property type="project" value="UniProtKB-SubCell"/>
</dbReference>
<organism evidence="18 19">
    <name type="scientific">Acetobacter tropicalis</name>
    <dbReference type="NCBI Taxonomy" id="104102"/>
    <lineage>
        <taxon>Bacteria</taxon>
        <taxon>Pseudomonadati</taxon>
        <taxon>Pseudomonadota</taxon>
        <taxon>Alphaproteobacteria</taxon>
        <taxon>Acetobacterales</taxon>
        <taxon>Acetobacteraceae</taxon>
        <taxon>Acetobacter</taxon>
    </lineage>
</organism>
<dbReference type="SMART" id="SM00155">
    <property type="entry name" value="PLDc"/>
    <property type="match status" value="2"/>
</dbReference>
<dbReference type="EC" id="2.7.8.-" evidence="15"/>
<dbReference type="SUPFAM" id="SSF56024">
    <property type="entry name" value="Phospholipase D/nuclease"/>
    <property type="match status" value="2"/>
</dbReference>
<accession>A0A094YH64</accession>
<dbReference type="GO" id="GO:0008808">
    <property type="term" value="F:cardiolipin synthase activity"/>
    <property type="evidence" value="ECO:0007669"/>
    <property type="project" value="UniProtKB-UniRule"/>
</dbReference>
<reference evidence="18 19" key="1">
    <citation type="submission" date="2014-06" db="EMBL/GenBank/DDBJ databases">
        <title>Functional and comparative genomic analyses of the Drosophila gut microbiota identify candidate symbiosis factors.</title>
        <authorList>
            <person name="Newell P.D."/>
            <person name="Chaston J.M."/>
            <person name="Douglas A.E."/>
        </authorList>
    </citation>
    <scope>NUCLEOTIDE SEQUENCE [LARGE SCALE GENOMIC DNA]</scope>
    <source>
        <strain evidence="18 19">DmCS_006</strain>
    </source>
</reference>
<proteinExistence type="predicted"/>
<keyword evidence="4" id="KW-1003">Cell membrane</keyword>
<feature type="transmembrane region" description="Helical" evidence="16">
    <location>
        <begin position="61"/>
        <end position="82"/>
    </location>
</feature>
<keyword evidence="5" id="KW-0444">Lipid biosynthesis</keyword>
<dbReference type="Proteomes" id="UP000029448">
    <property type="component" value="Unassembled WGS sequence"/>
</dbReference>
<keyword evidence="13" id="KW-0594">Phospholipid biosynthesis</keyword>
<dbReference type="PATRIC" id="fig|104102.7.peg.2968"/>
<evidence type="ECO:0000256" key="11">
    <source>
        <dbReference type="ARBA" id="ARBA00023098"/>
    </source>
</evidence>
<dbReference type="GO" id="GO:0032049">
    <property type="term" value="P:cardiolipin biosynthetic process"/>
    <property type="evidence" value="ECO:0007669"/>
    <property type="project" value="UniProtKB-UniRule"/>
</dbReference>
<protein>
    <recommendedName>
        <fullName evidence="15">Cardiolipin synthase</fullName>
        <ecNumber evidence="15">2.7.8.-</ecNumber>
    </recommendedName>
</protein>
<evidence type="ECO:0000256" key="7">
    <source>
        <dbReference type="ARBA" id="ARBA00022679"/>
    </source>
</evidence>
<dbReference type="PANTHER" id="PTHR21248:SF22">
    <property type="entry name" value="PHOSPHOLIPASE D"/>
    <property type="match status" value="1"/>
</dbReference>